<accession>A0ABZ1NFC9</accession>
<gene>
    <name evidence="2" type="ORF">OG308_12220</name>
</gene>
<dbReference type="Pfam" id="PF21806">
    <property type="entry name" value="DUF6879"/>
    <property type="match status" value="1"/>
</dbReference>
<dbReference type="RefSeq" id="WP_063003362.1">
    <property type="nucleotide sequence ID" value="NZ_CP108014.1"/>
</dbReference>
<protein>
    <recommendedName>
        <fullName evidence="1">DUF6879 domain-containing protein</fullName>
    </recommendedName>
</protein>
<dbReference type="GeneID" id="91375023"/>
<keyword evidence="3" id="KW-1185">Reference proteome</keyword>
<reference evidence="2 3" key="1">
    <citation type="submission" date="2022-10" db="EMBL/GenBank/DDBJ databases">
        <title>The complete genomes of actinobacterial strains from the NBC collection.</title>
        <authorList>
            <person name="Joergensen T.S."/>
            <person name="Alvarez Arevalo M."/>
            <person name="Sterndorff E.B."/>
            <person name="Faurdal D."/>
            <person name="Vuksanovic O."/>
            <person name="Mourched A.-S."/>
            <person name="Charusanti P."/>
            <person name="Shaw S."/>
            <person name="Blin K."/>
            <person name="Weber T."/>
        </authorList>
    </citation>
    <scope>NUCLEOTIDE SEQUENCE [LARGE SCALE GENOMIC DNA]</scope>
    <source>
        <strain evidence="2 3">NBC_01413</strain>
    </source>
</reference>
<name>A0ABZ1NFC9_9NOCA</name>
<evidence type="ECO:0000259" key="1">
    <source>
        <dbReference type="Pfam" id="PF21806"/>
    </source>
</evidence>
<dbReference type="EMBL" id="CP109527">
    <property type="protein sequence ID" value="WTY38538.1"/>
    <property type="molecule type" value="Genomic_DNA"/>
</dbReference>
<evidence type="ECO:0000313" key="3">
    <source>
        <dbReference type="Proteomes" id="UP001621418"/>
    </source>
</evidence>
<sequence length="176" mass="20311">MQQLSDDGFGKLFRRTKRDAFHLEVQDAYAVDLESGPYTRWLAGEPDDYGWMTPWLDQVADLTASGATVRRVRVVSRPHTDYTRWCLHVARENIRAGEQIQYIDRADIDPELLTADDWWLFDDEVASFNVFEPSGRFAGGAVTTDRRILAMLREVRDTVWLKSVPRDEYAAGEPQR</sequence>
<dbReference type="InterPro" id="IPR049244">
    <property type="entry name" value="DUF6879"/>
</dbReference>
<dbReference type="Proteomes" id="UP001621418">
    <property type="component" value="Chromosome"/>
</dbReference>
<feature type="domain" description="DUF6879" evidence="1">
    <location>
        <begin position="8"/>
        <end position="171"/>
    </location>
</feature>
<evidence type="ECO:0000313" key="2">
    <source>
        <dbReference type="EMBL" id="WTY38538.1"/>
    </source>
</evidence>
<organism evidence="2 3">
    <name type="scientific">Nocardia salmonicida</name>
    <dbReference type="NCBI Taxonomy" id="53431"/>
    <lineage>
        <taxon>Bacteria</taxon>
        <taxon>Bacillati</taxon>
        <taxon>Actinomycetota</taxon>
        <taxon>Actinomycetes</taxon>
        <taxon>Mycobacteriales</taxon>
        <taxon>Nocardiaceae</taxon>
        <taxon>Nocardia</taxon>
    </lineage>
</organism>
<proteinExistence type="predicted"/>